<accession>E3LKM3</accession>
<feature type="compositionally biased region" description="Polar residues" evidence="1">
    <location>
        <begin position="45"/>
        <end position="60"/>
    </location>
</feature>
<dbReference type="CTD" id="9839465"/>
<sequence length="267" mass="30804">MASTSSSSSSQSKSDSAFPEEVQEEVERKDEEEEKGDDARLLETNEANTSDSSRVQTNTGQKLLPPIIRIERCRCVRCDGEPVFSCKQCKQEILLCMRCARRANHPHPLKSFRRNDEKILLLRRHLTLSYHEHIVSCQRSICMETCLESRYARRHFTVCNDRPRQLRDIINDGGVVFNGIGYKGNSCFSCGLFITCMFLHAKRCQLSTCHVAWCEEIRDTFDMTSNDIYVVSDEMRNKCENVHKAEWKKVEDRLRGQLVEDILSIAL</sequence>
<protein>
    <submittedName>
        <fullName evidence="2">Uncharacterized protein</fullName>
    </submittedName>
</protein>
<keyword evidence="3" id="KW-1185">Reference proteome</keyword>
<dbReference type="RefSeq" id="XP_003115253.2">
    <property type="nucleotide sequence ID" value="XM_003115205.2"/>
</dbReference>
<dbReference type="Proteomes" id="UP000008281">
    <property type="component" value="Unassembled WGS sequence"/>
</dbReference>
<dbReference type="Gene3D" id="1.20.1020.10">
    <property type="entry name" value="TAZ domain"/>
    <property type="match status" value="1"/>
</dbReference>
<name>E3LKM3_CAERE</name>
<evidence type="ECO:0000256" key="1">
    <source>
        <dbReference type="SAM" id="MobiDB-lite"/>
    </source>
</evidence>
<gene>
    <name evidence="2" type="ORF">CRE_18814</name>
</gene>
<evidence type="ECO:0000313" key="2">
    <source>
        <dbReference type="EMBL" id="EFO99740.1"/>
    </source>
</evidence>
<dbReference type="EMBL" id="DS268410">
    <property type="protein sequence ID" value="EFO99740.1"/>
    <property type="molecule type" value="Genomic_DNA"/>
</dbReference>
<reference evidence="2" key="1">
    <citation type="submission" date="2007-07" db="EMBL/GenBank/DDBJ databases">
        <title>PCAP assembly of the Caenorhabditis remanei genome.</title>
        <authorList>
            <consortium name="The Caenorhabditis remanei Sequencing Consortium"/>
            <person name="Wilson R.K."/>
        </authorList>
    </citation>
    <scope>NUCLEOTIDE SEQUENCE [LARGE SCALE GENOMIC DNA]</scope>
    <source>
        <strain evidence="2">PB4641</strain>
    </source>
</reference>
<organism evidence="3">
    <name type="scientific">Caenorhabditis remanei</name>
    <name type="common">Caenorhabditis vulgaris</name>
    <dbReference type="NCBI Taxonomy" id="31234"/>
    <lineage>
        <taxon>Eukaryota</taxon>
        <taxon>Metazoa</taxon>
        <taxon>Ecdysozoa</taxon>
        <taxon>Nematoda</taxon>
        <taxon>Chromadorea</taxon>
        <taxon>Rhabditida</taxon>
        <taxon>Rhabditina</taxon>
        <taxon>Rhabditomorpha</taxon>
        <taxon>Rhabditoidea</taxon>
        <taxon>Rhabditidae</taxon>
        <taxon>Peloderinae</taxon>
        <taxon>Caenorhabditis</taxon>
    </lineage>
</organism>
<feature type="region of interest" description="Disordered" evidence="1">
    <location>
        <begin position="1"/>
        <end position="60"/>
    </location>
</feature>
<dbReference type="HOGENOM" id="CLU_1082699_0_0_1"/>
<proteinExistence type="predicted"/>
<dbReference type="OMA" id="CARRANH"/>
<evidence type="ECO:0000313" key="3">
    <source>
        <dbReference type="Proteomes" id="UP000008281"/>
    </source>
</evidence>
<dbReference type="InterPro" id="IPR035898">
    <property type="entry name" value="TAZ_dom_sf"/>
</dbReference>
<feature type="compositionally biased region" description="Low complexity" evidence="1">
    <location>
        <begin position="1"/>
        <end position="16"/>
    </location>
</feature>
<dbReference type="KEGG" id="crq:GCK72_019101"/>
<dbReference type="OrthoDB" id="5869429at2759"/>
<dbReference type="eggNOG" id="ENOG502THNG">
    <property type="taxonomic scope" value="Eukaryota"/>
</dbReference>
<dbReference type="AlphaFoldDB" id="E3LKM3"/>
<dbReference type="GeneID" id="9839465"/>